<sequence>MANKKSKEQTDKLIQQLNTQIDTYGNSPEAFKEYLRFMGNFTKYSYGNCALIQAQFKGANAVGTFNHFQKLGFSVKKDEKSVIRILQPIKAKIFQDKTGKWQFVKDATKEEKAAIKSGNIPTKERPVGYRALPVFDISQTTARAEDLPSEYPNKWLDGSHPLSSIVEQGVRNVMDARGITFSRKPWEQSNGVIKGIFNISERSIQLNPRNSDIQNCKTLIHELGHAILHENTKLTAPEKEFQAELTAFSVCSAYGIDTSDYSLAYLKYWTKDLKEREHLISGVEKAVKEITKAVNQVIDVEKEKWLGMNRDSVMKEFQKKVEGLYAGNYDVATPLLRQYDHLHSPYDSLDLRLDALAKMMHQETSVVADSIDRAITQIGALQASNDIEEQESYIRNENRQLQLKEEIPVVIKAPQKKQAKQVAQAYTMER</sequence>
<evidence type="ECO:0000313" key="4">
    <source>
        <dbReference type="EMBL" id="MBC1617930.1"/>
    </source>
</evidence>
<protein>
    <submittedName>
        <fullName evidence="3">ImmA/IrrE family metallo-endopeptidase</fullName>
    </submittedName>
</protein>
<dbReference type="InterPro" id="IPR010359">
    <property type="entry name" value="IrrE_HExxH"/>
</dbReference>
<evidence type="ECO:0000259" key="2">
    <source>
        <dbReference type="Pfam" id="PF08401"/>
    </source>
</evidence>
<organism evidence="3 5">
    <name type="scientific">Listeria booriae</name>
    <dbReference type="NCBI Taxonomy" id="1552123"/>
    <lineage>
        <taxon>Bacteria</taxon>
        <taxon>Bacillati</taxon>
        <taxon>Bacillota</taxon>
        <taxon>Bacilli</taxon>
        <taxon>Bacillales</taxon>
        <taxon>Listeriaceae</taxon>
        <taxon>Listeria</taxon>
    </lineage>
</organism>
<name>A0A841YT87_9LIST</name>
<dbReference type="GO" id="GO:0003697">
    <property type="term" value="F:single-stranded DNA binding"/>
    <property type="evidence" value="ECO:0007669"/>
    <property type="project" value="InterPro"/>
</dbReference>
<dbReference type="EMBL" id="JAARSH010000016">
    <property type="protein sequence ID" value="MBC1617930.1"/>
    <property type="molecule type" value="Genomic_DNA"/>
</dbReference>
<evidence type="ECO:0000259" key="1">
    <source>
        <dbReference type="Pfam" id="PF06114"/>
    </source>
</evidence>
<evidence type="ECO:0000313" key="3">
    <source>
        <dbReference type="EMBL" id="MBC1403114.1"/>
    </source>
</evidence>
<evidence type="ECO:0000313" key="5">
    <source>
        <dbReference type="Proteomes" id="UP000544413"/>
    </source>
</evidence>
<dbReference type="Pfam" id="PF08401">
    <property type="entry name" value="ArdcN"/>
    <property type="match status" value="1"/>
</dbReference>
<dbReference type="Proteomes" id="UP000544413">
    <property type="component" value="Unassembled WGS sequence"/>
</dbReference>
<dbReference type="Pfam" id="PF06114">
    <property type="entry name" value="Peptidase_M78"/>
    <property type="match status" value="1"/>
</dbReference>
<feature type="domain" description="IrrE N-terminal-like" evidence="1">
    <location>
        <begin position="176"/>
        <end position="251"/>
    </location>
</feature>
<reference evidence="5 6" key="1">
    <citation type="submission" date="2020-03" db="EMBL/GenBank/DDBJ databases">
        <title>Soil Listeria distribution.</title>
        <authorList>
            <person name="Liao J."/>
            <person name="Wiedmann M."/>
        </authorList>
    </citation>
    <scope>NUCLEOTIDE SEQUENCE [LARGE SCALE GENOMIC DNA]</scope>
    <source>
        <strain evidence="4 6">FSL L7-1299</strain>
        <strain evidence="3 5">FSL L7-1658</strain>
    </source>
</reference>
<dbReference type="InterPro" id="IPR013610">
    <property type="entry name" value="ArdC_N"/>
</dbReference>
<dbReference type="AlphaFoldDB" id="A0A841YT87"/>
<proteinExistence type="predicted"/>
<dbReference type="RefSeq" id="WP_185406831.1">
    <property type="nucleotide sequence ID" value="NZ_JAARPT010000013.1"/>
</dbReference>
<accession>A0A841YT87</accession>
<gene>
    <name evidence="3" type="ORF">HB836_16090</name>
    <name evidence="4" type="ORF">HB904_17265</name>
</gene>
<evidence type="ECO:0000313" key="6">
    <source>
        <dbReference type="Proteomes" id="UP000574104"/>
    </source>
</evidence>
<comment type="caution">
    <text evidence="3">The sequence shown here is derived from an EMBL/GenBank/DDBJ whole genome shotgun (WGS) entry which is preliminary data.</text>
</comment>
<feature type="domain" description="N-terminal" evidence="2">
    <location>
        <begin position="7"/>
        <end position="117"/>
    </location>
</feature>
<dbReference type="EMBL" id="JAARPT010000013">
    <property type="protein sequence ID" value="MBC1403114.1"/>
    <property type="molecule type" value="Genomic_DNA"/>
</dbReference>
<dbReference type="Gene3D" id="1.10.10.2910">
    <property type="match status" value="1"/>
</dbReference>
<dbReference type="Proteomes" id="UP000574104">
    <property type="component" value="Unassembled WGS sequence"/>
</dbReference>